<reference evidence="3" key="1">
    <citation type="journal article" date="2019" name="Int. J. Syst. Evol. Microbiol.">
        <title>The Global Catalogue of Microorganisms (GCM) 10K type strain sequencing project: providing services to taxonomists for standard genome sequencing and annotation.</title>
        <authorList>
            <consortium name="The Broad Institute Genomics Platform"/>
            <consortium name="The Broad Institute Genome Sequencing Center for Infectious Disease"/>
            <person name="Wu L."/>
            <person name="Ma J."/>
        </authorList>
    </citation>
    <scope>NUCLEOTIDE SEQUENCE [LARGE SCALE GENOMIC DNA]</scope>
    <source>
        <strain evidence="3">JCM 6835</strain>
    </source>
</reference>
<sequence length="910" mass="96270">MHRRHRGVIGTILVFTLMAVAALIPLPGYAADPVQAACEFPAGGLFLMEGDKLPSELTLTNGTDNVVTFTVTMRENFHYGREHLVHERAVVGSATFRGELDLGPAYGLGLGPADIVLDIRSSATGNTVLATCTVTIRVLALPDSDGDGLPDEWETKGIDYDRDGDVDYHLEERADPHRKDVFVEMDAMMCQAAYCRNRPRRLSDEAVLAVFWEFAEHGIALHVDRDEDTVTEVEGLLFDVKGSGGLDDFDDIKSGFTDRPCDGRFGAPQERSSANCVNVLGAKRLAFHYALSAHAVTGRGTTSGFAELGDDSATTVADAQRTGRALPGGNDFLITLGAWTDDMITANGGLADVEAGTFIHELGHNLGLQHGGSDPINCKPNYTSVMNYLYQFPGSNADWKPDYQNWAHGTLKEDAGLDETGPAVPDAYTSIVYGLNGVRRDASSTEPLDWNGDKVVETAATADVNHIALGDDTTSCPASPKQTLTAWEDWSRLRFNFRESRMFAEGTHRGVTGAGAQEITGEAAQSLHSPIDLAVTKTVDKPQADAGDTLTYTVQATGRGAGTPTNVSLADTLPDGTAVIRALSALPATERFTYPIPCTAADGSTVTNKVRISGTNQYGSPEHGTLGDNTATASTTVRRPVPGLTVTAPPSANAGESISYAIEYRNTGTGAASSATITATLPAGVYYSTSLDDGAGPRPTAVIGNADGTTTLRWETGRIAPGSAPGTIAFTARPSLLHTDGAGLTVPVSARFSGGGCDFAAPAATASTRITAVAPTRDPMIVTLWALRTSLHTPENLARVQATDVRFDTGADGSLSRADVSEAFLLPLLQPRTLRAELLAACLNLATRRIGAETELRSLTAGRLGLRTAGDAVRYAQATLDLPLSGNLLRYTATTTLLAEINSGIGVRWR</sequence>
<feature type="domain" description="DUF11" evidence="1">
    <location>
        <begin position="532"/>
        <end position="614"/>
    </location>
</feature>
<dbReference type="EMBL" id="BAAATE010000037">
    <property type="protein sequence ID" value="GAA2693884.1"/>
    <property type="molecule type" value="Genomic_DNA"/>
</dbReference>
<dbReference type="Pfam" id="PF01345">
    <property type="entry name" value="DUF11"/>
    <property type="match status" value="1"/>
</dbReference>
<protein>
    <recommendedName>
        <fullName evidence="1">DUF11 domain-containing protein</fullName>
    </recommendedName>
</protein>
<dbReference type="InterPro" id="IPR001434">
    <property type="entry name" value="OmcB-like_DUF11"/>
</dbReference>
<keyword evidence="3" id="KW-1185">Reference proteome</keyword>
<dbReference type="InterPro" id="IPR051172">
    <property type="entry name" value="Chlamydia_OmcB"/>
</dbReference>
<dbReference type="NCBIfam" id="TIGR01451">
    <property type="entry name" value="B_ant_repeat"/>
    <property type="match status" value="2"/>
</dbReference>
<comment type="caution">
    <text evidence="2">The sequence shown here is derived from an EMBL/GenBank/DDBJ whole genome shotgun (WGS) entry which is preliminary data.</text>
</comment>
<dbReference type="SUPFAM" id="SSF55486">
    <property type="entry name" value="Metalloproteases ('zincins'), catalytic domain"/>
    <property type="match status" value="1"/>
</dbReference>
<dbReference type="InterPro" id="IPR024079">
    <property type="entry name" value="MetalloPept_cat_dom_sf"/>
</dbReference>
<dbReference type="PANTHER" id="PTHR34819">
    <property type="entry name" value="LARGE CYSTEINE-RICH PERIPLASMIC PROTEIN OMCB"/>
    <property type="match status" value="1"/>
</dbReference>
<dbReference type="Gene3D" id="2.60.40.740">
    <property type="match status" value="1"/>
</dbReference>
<name>A0ABP6FKI4_9ACTN</name>
<evidence type="ECO:0000259" key="1">
    <source>
        <dbReference type="Pfam" id="PF01345"/>
    </source>
</evidence>
<accession>A0ABP6FKI4</accession>
<gene>
    <name evidence="2" type="ORF">GCM10010412_085690</name>
</gene>
<proteinExistence type="predicted"/>
<organism evidence="2 3">
    <name type="scientific">Nonomuraea recticatena</name>
    <dbReference type="NCBI Taxonomy" id="46178"/>
    <lineage>
        <taxon>Bacteria</taxon>
        <taxon>Bacillati</taxon>
        <taxon>Actinomycetota</taxon>
        <taxon>Actinomycetes</taxon>
        <taxon>Streptosporangiales</taxon>
        <taxon>Streptosporangiaceae</taxon>
        <taxon>Nonomuraea</taxon>
    </lineage>
</organism>
<dbReference type="InterPro" id="IPR047589">
    <property type="entry name" value="DUF11_rpt"/>
</dbReference>
<evidence type="ECO:0000313" key="3">
    <source>
        <dbReference type="Proteomes" id="UP001501666"/>
    </source>
</evidence>
<dbReference type="Gene3D" id="3.40.390.10">
    <property type="entry name" value="Collagenase (Catalytic Domain)"/>
    <property type="match status" value="1"/>
</dbReference>
<evidence type="ECO:0000313" key="2">
    <source>
        <dbReference type="EMBL" id="GAA2693884.1"/>
    </source>
</evidence>
<dbReference type="Proteomes" id="UP001501666">
    <property type="component" value="Unassembled WGS sequence"/>
</dbReference>
<dbReference type="PANTHER" id="PTHR34819:SF3">
    <property type="entry name" value="CELL SURFACE PROTEIN"/>
    <property type="match status" value="1"/>
</dbReference>